<dbReference type="SMART" id="SM00091">
    <property type="entry name" value="PAS"/>
    <property type="match status" value="2"/>
</dbReference>
<evidence type="ECO:0000259" key="3">
    <source>
        <dbReference type="PROSITE" id="PS50113"/>
    </source>
</evidence>
<dbReference type="NCBIfam" id="TIGR00229">
    <property type="entry name" value="sensory_box"/>
    <property type="match status" value="1"/>
</dbReference>
<gene>
    <name evidence="4" type="ORF">BC781_105286</name>
</gene>
<dbReference type="InterPro" id="IPR000014">
    <property type="entry name" value="PAS"/>
</dbReference>
<name>A0A315Z701_SEDFL</name>
<evidence type="ECO:0000259" key="2">
    <source>
        <dbReference type="PROSITE" id="PS50112"/>
    </source>
</evidence>
<organism evidence="4 5">
    <name type="scientific">Sediminitomix flava</name>
    <dbReference type="NCBI Taxonomy" id="379075"/>
    <lineage>
        <taxon>Bacteria</taxon>
        <taxon>Pseudomonadati</taxon>
        <taxon>Bacteroidota</taxon>
        <taxon>Cytophagia</taxon>
        <taxon>Cytophagales</taxon>
        <taxon>Flammeovirgaceae</taxon>
        <taxon>Sediminitomix</taxon>
    </lineage>
</organism>
<comment type="caution">
    <text evidence="4">The sequence shown here is derived from an EMBL/GenBank/DDBJ whole genome shotgun (WGS) entry which is preliminary data.</text>
</comment>
<dbReference type="InterPro" id="IPR000700">
    <property type="entry name" value="PAS-assoc_C"/>
</dbReference>
<dbReference type="PROSITE" id="PS50113">
    <property type="entry name" value="PAC"/>
    <property type="match status" value="1"/>
</dbReference>
<dbReference type="PROSITE" id="PS50112">
    <property type="entry name" value="PAS"/>
    <property type="match status" value="1"/>
</dbReference>
<dbReference type="CDD" id="cd00130">
    <property type="entry name" value="PAS"/>
    <property type="match status" value="1"/>
</dbReference>
<feature type="coiled-coil region" evidence="1">
    <location>
        <begin position="155"/>
        <end position="209"/>
    </location>
</feature>
<dbReference type="InterPro" id="IPR035965">
    <property type="entry name" value="PAS-like_dom_sf"/>
</dbReference>
<dbReference type="OrthoDB" id="9766459at2"/>
<feature type="domain" description="PAC" evidence="3">
    <location>
        <begin position="118"/>
        <end position="170"/>
    </location>
</feature>
<dbReference type="EMBL" id="QGDO01000005">
    <property type="protein sequence ID" value="PWJ40218.1"/>
    <property type="molecule type" value="Genomic_DNA"/>
</dbReference>
<evidence type="ECO:0000313" key="5">
    <source>
        <dbReference type="Proteomes" id="UP000245535"/>
    </source>
</evidence>
<evidence type="ECO:0000313" key="4">
    <source>
        <dbReference type="EMBL" id="PWJ40218.1"/>
    </source>
</evidence>
<dbReference type="Gene3D" id="3.30.450.20">
    <property type="entry name" value="PAS domain"/>
    <property type="match status" value="2"/>
</dbReference>
<keyword evidence="5" id="KW-1185">Reference proteome</keyword>
<dbReference type="AlphaFoldDB" id="A0A315Z701"/>
<evidence type="ECO:0000256" key="1">
    <source>
        <dbReference type="SAM" id="Coils"/>
    </source>
</evidence>
<keyword evidence="1" id="KW-0175">Coiled coil</keyword>
<dbReference type="SUPFAM" id="SSF55785">
    <property type="entry name" value="PYP-like sensor domain (PAS domain)"/>
    <property type="match status" value="1"/>
</dbReference>
<protein>
    <submittedName>
        <fullName evidence="4">PAS domain S-box-containing protein</fullName>
    </submittedName>
</protein>
<proteinExistence type="predicted"/>
<accession>A0A315Z701</accession>
<reference evidence="4 5" key="1">
    <citation type="submission" date="2018-03" db="EMBL/GenBank/DDBJ databases">
        <title>Genomic Encyclopedia of Archaeal and Bacterial Type Strains, Phase II (KMG-II): from individual species to whole genera.</title>
        <authorList>
            <person name="Goeker M."/>
        </authorList>
    </citation>
    <scope>NUCLEOTIDE SEQUENCE [LARGE SCALE GENOMIC DNA]</scope>
    <source>
        <strain evidence="4 5">DSM 28229</strain>
    </source>
</reference>
<sequence length="328" mass="38769">MFLDKIKKYLESYHNLSSNEIDELENLIEKSKKINRQIEENAFFREIFRLVFKYTQESLFVIDFTGKFIYAPSLWLRLSGFSSKDLTSKNVSDYVHTEDLMIIENLLDQIRKDFKTIKDIQIRLKTKSGEYHWHNVNCIPSKKIKQFDNVILVTARDITEDIAKEEQLINAQENEELLDKSLKESREELHIYQEQLQAQENQERFIRKENAKNKAILNSIMNACDTQIFSVNTNFQLISCNYHFAESVEQYLEKKALYKTSIFEITTKNNRKDLRESLSRAFKGEEFSEFYSIEYANKVFRRKVLFTPIRNVDEVIGATVIAIDVSDL</sequence>
<dbReference type="Proteomes" id="UP000245535">
    <property type="component" value="Unassembled WGS sequence"/>
</dbReference>
<dbReference type="Pfam" id="PF13426">
    <property type="entry name" value="PAS_9"/>
    <property type="match status" value="1"/>
</dbReference>
<feature type="domain" description="PAS" evidence="2">
    <location>
        <begin position="44"/>
        <end position="114"/>
    </location>
</feature>
<dbReference type="RefSeq" id="WP_109620751.1">
    <property type="nucleotide sequence ID" value="NZ_QGDO01000005.1"/>
</dbReference>